<name>A0A067PX85_9AGAM</name>
<evidence type="ECO:0000259" key="1">
    <source>
        <dbReference type="Pfam" id="PF17667"/>
    </source>
</evidence>
<feature type="non-terminal residue" evidence="2">
    <location>
        <position position="147"/>
    </location>
</feature>
<accession>A0A067PX85</accession>
<evidence type="ECO:0000313" key="3">
    <source>
        <dbReference type="Proteomes" id="UP000027265"/>
    </source>
</evidence>
<dbReference type="OrthoDB" id="5584477at2759"/>
<dbReference type="AlphaFoldDB" id="A0A067PX85"/>
<organism evidence="2 3">
    <name type="scientific">Jaapia argillacea MUCL 33604</name>
    <dbReference type="NCBI Taxonomy" id="933084"/>
    <lineage>
        <taxon>Eukaryota</taxon>
        <taxon>Fungi</taxon>
        <taxon>Dikarya</taxon>
        <taxon>Basidiomycota</taxon>
        <taxon>Agaricomycotina</taxon>
        <taxon>Agaricomycetes</taxon>
        <taxon>Agaricomycetidae</taxon>
        <taxon>Jaapiales</taxon>
        <taxon>Jaapiaceae</taxon>
        <taxon>Jaapia</taxon>
    </lineage>
</organism>
<sequence length="147" mass="16488">MNIVDSVGPAQLYTAVSHALLGTRLLCLSFLLSTHLDVGHWNLYRGGLLHCDISIGGVMIMPEEQSRPVMDFEGTKTLTLCQGMLIDFDQAIYWTCWKRKAALRRSSTLPFTSIRLLNQRNAGQCSTSLHNIHTAIDPLESFIWVLI</sequence>
<feature type="domain" description="Fungal-type protein kinase" evidence="1">
    <location>
        <begin position="39"/>
        <end position="147"/>
    </location>
</feature>
<dbReference type="InterPro" id="IPR040976">
    <property type="entry name" value="Pkinase_fungal"/>
</dbReference>
<reference evidence="3" key="1">
    <citation type="journal article" date="2014" name="Proc. Natl. Acad. Sci. U.S.A.">
        <title>Extensive sampling of basidiomycete genomes demonstrates inadequacy of the white-rot/brown-rot paradigm for wood decay fungi.</title>
        <authorList>
            <person name="Riley R."/>
            <person name="Salamov A.A."/>
            <person name="Brown D.W."/>
            <person name="Nagy L.G."/>
            <person name="Floudas D."/>
            <person name="Held B.W."/>
            <person name="Levasseur A."/>
            <person name="Lombard V."/>
            <person name="Morin E."/>
            <person name="Otillar R."/>
            <person name="Lindquist E.A."/>
            <person name="Sun H."/>
            <person name="LaButti K.M."/>
            <person name="Schmutz J."/>
            <person name="Jabbour D."/>
            <person name="Luo H."/>
            <person name="Baker S.E."/>
            <person name="Pisabarro A.G."/>
            <person name="Walton J.D."/>
            <person name="Blanchette R.A."/>
            <person name="Henrissat B."/>
            <person name="Martin F."/>
            <person name="Cullen D."/>
            <person name="Hibbett D.S."/>
            <person name="Grigoriev I.V."/>
        </authorList>
    </citation>
    <scope>NUCLEOTIDE SEQUENCE [LARGE SCALE GENOMIC DNA]</scope>
    <source>
        <strain evidence="3">MUCL 33604</strain>
    </source>
</reference>
<keyword evidence="3" id="KW-1185">Reference proteome</keyword>
<proteinExistence type="predicted"/>
<dbReference type="Pfam" id="PF17667">
    <property type="entry name" value="Pkinase_fungal"/>
    <property type="match status" value="1"/>
</dbReference>
<dbReference type="Proteomes" id="UP000027265">
    <property type="component" value="Unassembled WGS sequence"/>
</dbReference>
<evidence type="ECO:0000313" key="2">
    <source>
        <dbReference type="EMBL" id="KDQ54936.1"/>
    </source>
</evidence>
<dbReference type="HOGENOM" id="CLU_147763_0_0_1"/>
<dbReference type="InParanoid" id="A0A067PX85"/>
<protein>
    <recommendedName>
        <fullName evidence="1">Fungal-type protein kinase domain-containing protein</fullName>
    </recommendedName>
</protein>
<dbReference type="EMBL" id="KL197727">
    <property type="protein sequence ID" value="KDQ54936.1"/>
    <property type="molecule type" value="Genomic_DNA"/>
</dbReference>
<dbReference type="STRING" id="933084.A0A067PX85"/>
<gene>
    <name evidence="2" type="ORF">JAAARDRAFT_134482</name>
</gene>